<keyword evidence="3 5" id="KW-0547">Nucleotide-binding</keyword>
<dbReference type="AlphaFoldDB" id="A0A835YN65"/>
<evidence type="ECO:0000256" key="4">
    <source>
        <dbReference type="ARBA" id="ARBA00022840"/>
    </source>
</evidence>
<dbReference type="GO" id="GO:0005737">
    <property type="term" value="C:cytoplasm"/>
    <property type="evidence" value="ECO:0007669"/>
    <property type="project" value="TreeGrafter"/>
</dbReference>
<dbReference type="UniPathway" id="UPA00140">
    <property type="reaction ID" value="UER00205"/>
</dbReference>
<dbReference type="HAMAP" id="MF_00065">
    <property type="entry name" value="Adenylyl_sulf_kinase"/>
    <property type="match status" value="1"/>
</dbReference>
<proteinExistence type="inferred from homology"/>
<dbReference type="GO" id="GO:0004020">
    <property type="term" value="F:adenylylsulfate kinase activity"/>
    <property type="evidence" value="ECO:0007669"/>
    <property type="project" value="UniProtKB-EC"/>
</dbReference>
<keyword evidence="5 7" id="KW-0418">Kinase</keyword>
<evidence type="ECO:0000256" key="1">
    <source>
        <dbReference type="ARBA" id="ARBA00012121"/>
    </source>
</evidence>
<sequence>MSGGVHWHQQCVTSREKAAQKGQLGCIVWLTGLSGAGKSTVANALDKLLTDQGKHCALLDGDNVRHGLNNNLGFSPEDRKENVRRLGEVAILLAEAGLIVIVAATSPYQDDRDAARQRCTCVPFMEVYMATPLATCEARDPKGLYAKARRHEIIGMTGIDAPYEEPVNAELRLGGDGKVPNELAGEIKTLLDEQNITRVLGSTSVAGASA</sequence>
<dbReference type="EC" id="2.7.1.25" evidence="1 5"/>
<dbReference type="NCBIfam" id="NF003013">
    <property type="entry name" value="PRK03846.1"/>
    <property type="match status" value="1"/>
</dbReference>
<comment type="function">
    <text evidence="5">Catalyzes the synthesis of activated sulfate.</text>
</comment>
<dbReference type="SUPFAM" id="SSF52540">
    <property type="entry name" value="P-loop containing nucleoside triphosphate hydrolases"/>
    <property type="match status" value="1"/>
</dbReference>
<dbReference type="NCBIfam" id="TIGR00455">
    <property type="entry name" value="apsK"/>
    <property type="match status" value="1"/>
</dbReference>
<dbReference type="InterPro" id="IPR027417">
    <property type="entry name" value="P-loop_NTPase"/>
</dbReference>
<evidence type="ECO:0000313" key="7">
    <source>
        <dbReference type="EMBL" id="KAG5178412.1"/>
    </source>
</evidence>
<evidence type="ECO:0000259" key="6">
    <source>
        <dbReference type="Pfam" id="PF01583"/>
    </source>
</evidence>
<dbReference type="Gene3D" id="3.40.50.300">
    <property type="entry name" value="P-loop containing nucleotide triphosphate hydrolases"/>
    <property type="match status" value="1"/>
</dbReference>
<keyword evidence="8" id="KW-1185">Reference proteome</keyword>
<dbReference type="CDD" id="cd02027">
    <property type="entry name" value="APSK"/>
    <property type="match status" value="1"/>
</dbReference>
<dbReference type="Pfam" id="PF01583">
    <property type="entry name" value="APS_kinase"/>
    <property type="match status" value="1"/>
</dbReference>
<organism evidence="7 8">
    <name type="scientific">Tribonema minus</name>
    <dbReference type="NCBI Taxonomy" id="303371"/>
    <lineage>
        <taxon>Eukaryota</taxon>
        <taxon>Sar</taxon>
        <taxon>Stramenopiles</taxon>
        <taxon>Ochrophyta</taxon>
        <taxon>PX clade</taxon>
        <taxon>Xanthophyceae</taxon>
        <taxon>Tribonematales</taxon>
        <taxon>Tribonemataceae</taxon>
        <taxon>Tribonema</taxon>
    </lineage>
</organism>
<protein>
    <recommendedName>
        <fullName evidence="1 5">Adenylyl-sulfate kinase</fullName>
        <ecNumber evidence="1 5">2.7.1.25</ecNumber>
    </recommendedName>
</protein>
<gene>
    <name evidence="7" type="ORF">JKP88DRAFT_201655</name>
</gene>
<comment type="catalytic activity">
    <reaction evidence="5">
        <text>adenosine 5'-phosphosulfate + ATP = 3'-phosphoadenylyl sulfate + ADP + H(+)</text>
        <dbReference type="Rhea" id="RHEA:24152"/>
        <dbReference type="ChEBI" id="CHEBI:15378"/>
        <dbReference type="ChEBI" id="CHEBI:30616"/>
        <dbReference type="ChEBI" id="CHEBI:58243"/>
        <dbReference type="ChEBI" id="CHEBI:58339"/>
        <dbReference type="ChEBI" id="CHEBI:456216"/>
        <dbReference type="EC" id="2.7.1.25"/>
    </reaction>
</comment>
<evidence type="ECO:0000256" key="5">
    <source>
        <dbReference type="RuleBase" id="RU004347"/>
    </source>
</evidence>
<dbReference type="Proteomes" id="UP000664859">
    <property type="component" value="Unassembled WGS sequence"/>
</dbReference>
<reference evidence="7" key="1">
    <citation type="submission" date="2021-02" db="EMBL/GenBank/DDBJ databases">
        <title>First Annotated Genome of the Yellow-green Alga Tribonema minus.</title>
        <authorList>
            <person name="Mahan K.M."/>
        </authorList>
    </citation>
    <scope>NUCLEOTIDE SEQUENCE</scope>
    <source>
        <strain evidence="7">UTEX B ZZ1240</strain>
    </source>
</reference>
<comment type="similarity">
    <text evidence="5">Belongs to the APS kinase family.</text>
</comment>
<dbReference type="InterPro" id="IPR002891">
    <property type="entry name" value="APS"/>
</dbReference>
<comment type="caution">
    <text evidence="7">The sequence shown here is derived from an EMBL/GenBank/DDBJ whole genome shotgun (WGS) entry which is preliminary data.</text>
</comment>
<dbReference type="EMBL" id="JAFCMP010000515">
    <property type="protein sequence ID" value="KAG5178412.1"/>
    <property type="molecule type" value="Genomic_DNA"/>
</dbReference>
<name>A0A835YN65_9STRA</name>
<feature type="domain" description="APS kinase" evidence="6">
    <location>
        <begin position="25"/>
        <end position="173"/>
    </location>
</feature>
<dbReference type="GO" id="GO:0004781">
    <property type="term" value="F:sulfate adenylyltransferase (ATP) activity"/>
    <property type="evidence" value="ECO:0007669"/>
    <property type="project" value="TreeGrafter"/>
</dbReference>
<dbReference type="GO" id="GO:0005524">
    <property type="term" value="F:ATP binding"/>
    <property type="evidence" value="ECO:0007669"/>
    <property type="project" value="UniProtKB-KW"/>
</dbReference>
<dbReference type="PANTHER" id="PTHR42700">
    <property type="entry name" value="SULFATE ADENYLYLTRANSFERASE"/>
    <property type="match status" value="1"/>
</dbReference>
<evidence type="ECO:0000256" key="3">
    <source>
        <dbReference type="ARBA" id="ARBA00022741"/>
    </source>
</evidence>
<dbReference type="InterPro" id="IPR059117">
    <property type="entry name" value="APS_kinase_dom"/>
</dbReference>
<dbReference type="InterPro" id="IPR050512">
    <property type="entry name" value="Sulf_AdTrans/APS_kinase"/>
</dbReference>
<accession>A0A835YN65</accession>
<dbReference type="GO" id="GO:0019379">
    <property type="term" value="P:sulfate assimilation, phosphoadenylyl sulfate reduction by phosphoadenylyl-sulfate reductase (thioredoxin)"/>
    <property type="evidence" value="ECO:0007669"/>
    <property type="project" value="TreeGrafter"/>
</dbReference>
<dbReference type="OrthoDB" id="506431at2759"/>
<dbReference type="GO" id="GO:0070814">
    <property type="term" value="P:hydrogen sulfide biosynthetic process"/>
    <property type="evidence" value="ECO:0007669"/>
    <property type="project" value="UniProtKB-UniPathway"/>
</dbReference>
<evidence type="ECO:0000313" key="8">
    <source>
        <dbReference type="Proteomes" id="UP000664859"/>
    </source>
</evidence>
<dbReference type="GO" id="GO:0010134">
    <property type="term" value="P:sulfate assimilation via adenylyl sulfate reduction"/>
    <property type="evidence" value="ECO:0007669"/>
    <property type="project" value="TreeGrafter"/>
</dbReference>
<keyword evidence="2 5" id="KW-0808">Transferase</keyword>
<keyword evidence="4 5" id="KW-0067">ATP-binding</keyword>
<comment type="pathway">
    <text evidence="5">Sulfur metabolism; hydrogen sulfide biosynthesis; sulfite from sulfate: step 2/3.</text>
</comment>
<evidence type="ECO:0000256" key="2">
    <source>
        <dbReference type="ARBA" id="ARBA00022679"/>
    </source>
</evidence>
<dbReference type="PANTHER" id="PTHR42700:SF3">
    <property type="entry name" value="BIFUNCTIONAL SAT_APS KINASE-RELATED"/>
    <property type="match status" value="1"/>
</dbReference>